<evidence type="ECO:0000259" key="1">
    <source>
        <dbReference type="Pfam" id="PF13449"/>
    </source>
</evidence>
<dbReference type="RefSeq" id="WP_187521354.1">
    <property type="nucleotide sequence ID" value="NZ_JACONW010000037.1"/>
</dbReference>
<accession>A0ABR7AYX9</accession>
<keyword evidence="3" id="KW-1185">Reference proteome</keyword>
<dbReference type="SUPFAM" id="SSF63825">
    <property type="entry name" value="YWTD domain"/>
    <property type="match status" value="1"/>
</dbReference>
<gene>
    <name evidence="2" type="ORF">H8S59_10225</name>
</gene>
<proteinExistence type="predicted"/>
<protein>
    <submittedName>
        <fullName evidence="2">Esterase-like activity of phytase family protein</fullName>
    </submittedName>
</protein>
<dbReference type="Pfam" id="PF13449">
    <property type="entry name" value="Phytase-like"/>
    <property type="match status" value="1"/>
</dbReference>
<comment type="caution">
    <text evidence="2">The sequence shown here is derived from an EMBL/GenBank/DDBJ whole genome shotgun (WGS) entry which is preliminary data.</text>
</comment>
<organism evidence="2 3">
    <name type="scientific">Pseudomonas folii</name>
    <dbReference type="NCBI Taxonomy" id="2762593"/>
    <lineage>
        <taxon>Bacteria</taxon>
        <taxon>Pseudomonadati</taxon>
        <taxon>Pseudomonadota</taxon>
        <taxon>Gammaproteobacteria</taxon>
        <taxon>Pseudomonadales</taxon>
        <taxon>Pseudomonadaceae</taxon>
        <taxon>Pseudomonas</taxon>
    </lineage>
</organism>
<sequence>MKPSLLRESAGPKGPAHVYRGLVWAGLLATLLATPAFAAPLPELVLVSEHPVDSMVGGNLSGLAMCGGQLWAISDRDDDLLYRMDMTKTVWQSRSEKIDIPPALESDLPANLRSLAKLSSLVRGGSLDFEGISCDAAGNKYVVSEAYAEVLKVPVEGPPAWLKLPTELVAQARAKGMLQHFNAIFEGLAVSPQGDRLWLAAEREQRGLLVVNREANAWRCKGSCVLRTEPGKDVLPPQVGGKSVSRDFADLSLFNGKLFTLERSAYRICRRELETGKTEQCWSFAKEALMPHRLYDQAFGLTEALVVDETGAWIGVDNNFGKRADGEERPIVWRFAAPAGGWSAEP</sequence>
<dbReference type="EMBL" id="JACONW010000037">
    <property type="protein sequence ID" value="MBC3950146.1"/>
    <property type="molecule type" value="Genomic_DNA"/>
</dbReference>
<dbReference type="Proteomes" id="UP000651852">
    <property type="component" value="Unassembled WGS sequence"/>
</dbReference>
<name>A0ABR7AYX9_9PSED</name>
<evidence type="ECO:0000313" key="2">
    <source>
        <dbReference type="EMBL" id="MBC3950146.1"/>
    </source>
</evidence>
<dbReference type="InterPro" id="IPR027372">
    <property type="entry name" value="Phytase-like_dom"/>
</dbReference>
<reference evidence="2 3" key="1">
    <citation type="submission" date="2020-08" db="EMBL/GenBank/DDBJ databases">
        <title>Putative novel bacterial strains isolated from necrotic wheat leaf tissues caused by Xanthomonas translucens.</title>
        <authorList>
            <person name="Tambong J.T."/>
        </authorList>
    </citation>
    <scope>NUCLEOTIDE SEQUENCE [LARGE SCALE GENOMIC DNA]</scope>
    <source>
        <strain evidence="2 3">DOAB 1069</strain>
    </source>
</reference>
<feature type="domain" description="Phytase-like" evidence="1">
    <location>
        <begin position="58"/>
        <end position="204"/>
    </location>
</feature>
<evidence type="ECO:0000313" key="3">
    <source>
        <dbReference type="Proteomes" id="UP000651852"/>
    </source>
</evidence>